<evidence type="ECO:0000313" key="2">
    <source>
        <dbReference type="Proteomes" id="UP001196413"/>
    </source>
</evidence>
<name>A0AAD5MVK4_PARTN</name>
<sequence>MNQALGVGQSLSDRLYILTHQKLLELIECTSGLLFRGGLPINQVNAAILSGKSDTNSPILKAWKAWLVLDEIRRIAIDHVSRKAILPTSLLAYHFSFFISFKMLFSSMISNNF</sequence>
<organism evidence="1 2">
    <name type="scientific">Parelaphostrongylus tenuis</name>
    <name type="common">Meningeal worm</name>
    <dbReference type="NCBI Taxonomy" id="148309"/>
    <lineage>
        <taxon>Eukaryota</taxon>
        <taxon>Metazoa</taxon>
        <taxon>Ecdysozoa</taxon>
        <taxon>Nematoda</taxon>
        <taxon>Chromadorea</taxon>
        <taxon>Rhabditida</taxon>
        <taxon>Rhabditina</taxon>
        <taxon>Rhabditomorpha</taxon>
        <taxon>Strongyloidea</taxon>
        <taxon>Metastrongylidae</taxon>
        <taxon>Parelaphostrongylus</taxon>
    </lineage>
</organism>
<keyword evidence="2" id="KW-1185">Reference proteome</keyword>
<dbReference type="AlphaFoldDB" id="A0AAD5MVK4"/>
<evidence type="ECO:0000313" key="1">
    <source>
        <dbReference type="EMBL" id="KAJ1365357.1"/>
    </source>
</evidence>
<reference evidence="1" key="1">
    <citation type="submission" date="2021-06" db="EMBL/GenBank/DDBJ databases">
        <title>Parelaphostrongylus tenuis whole genome reference sequence.</title>
        <authorList>
            <person name="Garwood T.J."/>
            <person name="Larsen P.A."/>
            <person name="Fountain-Jones N.M."/>
            <person name="Garbe J.R."/>
            <person name="Macchietto M.G."/>
            <person name="Kania S.A."/>
            <person name="Gerhold R.W."/>
            <person name="Richards J.E."/>
            <person name="Wolf T.M."/>
        </authorList>
    </citation>
    <scope>NUCLEOTIDE SEQUENCE</scope>
    <source>
        <strain evidence="1">MNPRO001-30</strain>
        <tissue evidence="1">Meninges</tissue>
    </source>
</reference>
<comment type="caution">
    <text evidence="1">The sequence shown here is derived from an EMBL/GenBank/DDBJ whole genome shotgun (WGS) entry which is preliminary data.</text>
</comment>
<accession>A0AAD5MVK4</accession>
<proteinExistence type="predicted"/>
<protein>
    <submittedName>
        <fullName evidence="1">Uncharacterized protein</fullName>
    </submittedName>
</protein>
<dbReference type="Proteomes" id="UP001196413">
    <property type="component" value="Unassembled WGS sequence"/>
</dbReference>
<gene>
    <name evidence="1" type="ORF">KIN20_025629</name>
</gene>
<dbReference type="EMBL" id="JAHQIW010005244">
    <property type="protein sequence ID" value="KAJ1365357.1"/>
    <property type="molecule type" value="Genomic_DNA"/>
</dbReference>